<dbReference type="GO" id="GO:0004161">
    <property type="term" value="F:dimethylallyltranstransferase activity"/>
    <property type="evidence" value="ECO:0007669"/>
    <property type="project" value="TreeGrafter"/>
</dbReference>
<dbReference type="SFLD" id="SFLDS00005">
    <property type="entry name" value="Isoprenoid_Synthase_Type_I"/>
    <property type="match status" value="1"/>
</dbReference>
<dbReference type="InterPro" id="IPR000092">
    <property type="entry name" value="Polyprenyl_synt"/>
</dbReference>
<evidence type="ECO:0000256" key="1">
    <source>
        <dbReference type="ARBA" id="ARBA00001946"/>
    </source>
</evidence>
<dbReference type="Proteomes" id="UP000691718">
    <property type="component" value="Unassembled WGS sequence"/>
</dbReference>
<evidence type="ECO:0000256" key="5">
    <source>
        <dbReference type="ARBA" id="ARBA00033740"/>
    </source>
</evidence>
<evidence type="ECO:0000313" key="7">
    <source>
        <dbReference type="EMBL" id="CAG5055686.1"/>
    </source>
</evidence>
<evidence type="ECO:0000256" key="2">
    <source>
        <dbReference type="ARBA" id="ARBA00022679"/>
    </source>
</evidence>
<dbReference type="OrthoDB" id="10257492at2759"/>
<keyword evidence="2" id="KW-0808">Transferase</keyword>
<evidence type="ECO:0000256" key="4">
    <source>
        <dbReference type="ARBA" id="ARBA00022842"/>
    </source>
</evidence>
<dbReference type="InterPro" id="IPR039702">
    <property type="entry name" value="FPS1-like"/>
</dbReference>
<comment type="pathway">
    <text evidence="5">Pheromone biosynthesis.</text>
</comment>
<name>A0A8S3Y9U7_PARAO</name>
<gene>
    <name evidence="7" type="ORF">PAPOLLO_LOCUS26399</name>
</gene>
<dbReference type="GO" id="GO:0046872">
    <property type="term" value="F:metal ion binding"/>
    <property type="evidence" value="ECO:0007669"/>
    <property type="project" value="UniProtKB-KW"/>
</dbReference>
<proteinExistence type="predicted"/>
<dbReference type="PANTHER" id="PTHR11525:SF0">
    <property type="entry name" value="FARNESYL PYROPHOSPHATE SYNTHASE"/>
    <property type="match status" value="1"/>
</dbReference>
<sequence>MSRNMFFKITRNINSWSPVQRALLTKQNMVSKDVYTAYQDYLPKLVDNVLSHKRFQELPEIIARIKRFSEYNIIDGKQLRGLLTLFTYETLNKPDPISDKLWEDVFKLAWAIEMLQAVYIVSDDVEDDAVTRRGKKCWHLLCDVGLLVINDTSLFRSFIHEILRQNFANEPHYSQIINLFNEIFLITSMGQHLDSMLNYLKKPDGFNEENYRKMSIYKTSHYTFRFPILLALIHSQKGTKDSYQYIDNICDEIGINLQMQNDFMDCFVDENSMGKTGSDIQNGKLTWLAVEALKRCNSAQRKEFESCYGNQDPVYVERVRNLYKELNLPQVYRQLEKIRYEKILKQINDLPQGTVPSPEIFLKALDLVYNKTQIINCS</sequence>
<keyword evidence="8" id="KW-1185">Reference proteome</keyword>
<comment type="cofactor">
    <cofactor evidence="1">
        <name>Mg(2+)</name>
        <dbReference type="ChEBI" id="CHEBI:18420"/>
    </cofactor>
</comment>
<organism evidence="7 8">
    <name type="scientific">Parnassius apollo</name>
    <name type="common">Apollo butterfly</name>
    <name type="synonym">Papilio apollo</name>
    <dbReference type="NCBI Taxonomy" id="110799"/>
    <lineage>
        <taxon>Eukaryota</taxon>
        <taxon>Metazoa</taxon>
        <taxon>Ecdysozoa</taxon>
        <taxon>Arthropoda</taxon>
        <taxon>Hexapoda</taxon>
        <taxon>Insecta</taxon>
        <taxon>Pterygota</taxon>
        <taxon>Neoptera</taxon>
        <taxon>Endopterygota</taxon>
        <taxon>Lepidoptera</taxon>
        <taxon>Glossata</taxon>
        <taxon>Ditrysia</taxon>
        <taxon>Papilionoidea</taxon>
        <taxon>Papilionidae</taxon>
        <taxon>Parnassiinae</taxon>
        <taxon>Parnassini</taxon>
        <taxon>Parnassius</taxon>
        <taxon>Parnassius</taxon>
    </lineage>
</organism>
<reference evidence="7" key="1">
    <citation type="submission" date="2021-04" db="EMBL/GenBank/DDBJ databases">
        <authorList>
            <person name="Tunstrom K."/>
        </authorList>
    </citation>
    <scope>NUCLEOTIDE SEQUENCE</scope>
</reference>
<dbReference type="EMBL" id="CAJQZP010001584">
    <property type="protein sequence ID" value="CAG5055686.1"/>
    <property type="molecule type" value="Genomic_DNA"/>
</dbReference>
<dbReference type="AlphaFoldDB" id="A0A8S3Y9U7"/>
<dbReference type="Pfam" id="PF00348">
    <property type="entry name" value="polyprenyl_synt"/>
    <property type="match status" value="1"/>
</dbReference>
<dbReference type="PROSITE" id="PS00723">
    <property type="entry name" value="POLYPRENYL_SYNTHASE_1"/>
    <property type="match status" value="1"/>
</dbReference>
<dbReference type="GO" id="GO:0004337">
    <property type="term" value="F:(2E,6E)-farnesyl diphosphate synthase activity"/>
    <property type="evidence" value="ECO:0007669"/>
    <property type="project" value="TreeGrafter"/>
</dbReference>
<dbReference type="SFLD" id="SFLDG01017">
    <property type="entry name" value="Polyprenyl_Transferase_Like"/>
    <property type="match status" value="1"/>
</dbReference>
<comment type="caution">
    <text evidence="7">The sequence shown here is derived from an EMBL/GenBank/DDBJ whole genome shotgun (WGS) entry which is preliminary data.</text>
</comment>
<evidence type="ECO:0000313" key="8">
    <source>
        <dbReference type="Proteomes" id="UP000691718"/>
    </source>
</evidence>
<evidence type="ECO:0000256" key="3">
    <source>
        <dbReference type="ARBA" id="ARBA00022723"/>
    </source>
</evidence>
<protein>
    <recommendedName>
        <fullName evidence="6">Farnesyl pyrophosphate synthase</fullName>
    </recommendedName>
</protein>
<evidence type="ECO:0000256" key="6">
    <source>
        <dbReference type="ARBA" id="ARBA00034546"/>
    </source>
</evidence>
<dbReference type="GO" id="GO:0005737">
    <property type="term" value="C:cytoplasm"/>
    <property type="evidence" value="ECO:0007669"/>
    <property type="project" value="TreeGrafter"/>
</dbReference>
<keyword evidence="4" id="KW-0460">Magnesium</keyword>
<keyword evidence="3" id="KW-0479">Metal-binding</keyword>
<accession>A0A8S3Y9U7</accession>
<dbReference type="InterPro" id="IPR033749">
    <property type="entry name" value="Polyprenyl_synt_CS"/>
</dbReference>
<dbReference type="GO" id="GO:0045337">
    <property type="term" value="P:farnesyl diphosphate biosynthetic process"/>
    <property type="evidence" value="ECO:0007669"/>
    <property type="project" value="TreeGrafter"/>
</dbReference>
<dbReference type="PANTHER" id="PTHR11525">
    <property type="entry name" value="FARNESYL-PYROPHOSPHATE SYNTHETASE"/>
    <property type="match status" value="1"/>
</dbReference>